<evidence type="ECO:0000256" key="3">
    <source>
        <dbReference type="ARBA" id="ARBA00005042"/>
    </source>
</evidence>
<evidence type="ECO:0000256" key="13">
    <source>
        <dbReference type="ARBA" id="ARBA00023098"/>
    </source>
</evidence>
<feature type="transmembrane region" description="Helical" evidence="20">
    <location>
        <begin position="68"/>
        <end position="93"/>
    </location>
</feature>
<keyword evidence="15" id="KW-0594">Phospholipid biosynthesis</keyword>
<dbReference type="PANTHER" id="PTHR14269">
    <property type="entry name" value="CDP-DIACYLGLYCEROL--GLYCEROL-3-PHOSPHATE 3-PHOSPHATIDYLTRANSFERASE-RELATED"/>
    <property type="match status" value="1"/>
</dbReference>
<dbReference type="GO" id="GO:0046474">
    <property type="term" value="P:glycerophospholipid biosynthetic process"/>
    <property type="evidence" value="ECO:0007669"/>
    <property type="project" value="TreeGrafter"/>
</dbReference>
<keyword evidence="8" id="KW-1003">Cell membrane</keyword>
<dbReference type="PIRSF" id="PIRSF000847">
    <property type="entry name" value="Phos_ph_gly_syn"/>
    <property type="match status" value="1"/>
</dbReference>
<evidence type="ECO:0000256" key="9">
    <source>
        <dbReference type="ARBA" id="ARBA00022516"/>
    </source>
</evidence>
<evidence type="ECO:0000256" key="15">
    <source>
        <dbReference type="ARBA" id="ARBA00023209"/>
    </source>
</evidence>
<evidence type="ECO:0000256" key="11">
    <source>
        <dbReference type="ARBA" id="ARBA00022692"/>
    </source>
</evidence>
<evidence type="ECO:0000313" key="22">
    <source>
        <dbReference type="Proteomes" id="UP000664545"/>
    </source>
</evidence>
<evidence type="ECO:0000256" key="12">
    <source>
        <dbReference type="ARBA" id="ARBA00022989"/>
    </source>
</evidence>
<dbReference type="GO" id="GO:0008444">
    <property type="term" value="F:CDP-diacylglycerol-glycerol-3-phosphate 3-phosphatidyltransferase activity"/>
    <property type="evidence" value="ECO:0007669"/>
    <property type="project" value="UniProtKB-UniRule"/>
</dbReference>
<keyword evidence="11 20" id="KW-0812">Transmembrane</keyword>
<reference evidence="21" key="1">
    <citation type="submission" date="2021-02" db="EMBL/GenBank/DDBJ databases">
        <title>Abyssanaerobacter marinus gen.nov., sp., nov, anaerobic bacterium isolated from the Onnuri vent field of Indian Ocean and suggestion of Mogibacteriaceae fam. nov., and proposal of reclassification of ambiguous this family's genus member.</title>
        <authorList>
            <person name="Kim Y.J."/>
            <person name="Yang J.-A."/>
        </authorList>
    </citation>
    <scope>NUCLEOTIDE SEQUENCE</scope>
    <source>
        <strain evidence="21">DSM 2634</strain>
    </source>
</reference>
<comment type="pathway">
    <text evidence="3">Phospholipid metabolism; phosphatidylglycerol biosynthesis; phosphatidylglycerol from CDP-diacylglycerol: step 1/2.</text>
</comment>
<evidence type="ECO:0000256" key="4">
    <source>
        <dbReference type="ARBA" id="ARBA00005189"/>
    </source>
</evidence>
<dbReference type="GO" id="GO:0005886">
    <property type="term" value="C:plasma membrane"/>
    <property type="evidence" value="ECO:0007669"/>
    <property type="project" value="UniProtKB-SubCell"/>
</dbReference>
<dbReference type="PROSITE" id="PS00379">
    <property type="entry name" value="CDP_ALCOHOL_P_TRANSF"/>
    <property type="match status" value="1"/>
</dbReference>
<dbReference type="InterPro" id="IPR048254">
    <property type="entry name" value="CDP_ALCOHOL_P_TRANSF_CS"/>
</dbReference>
<feature type="transmembrane region" description="Helical" evidence="20">
    <location>
        <begin position="12"/>
        <end position="39"/>
    </location>
</feature>
<dbReference type="Gene3D" id="1.20.120.1760">
    <property type="match status" value="1"/>
</dbReference>
<evidence type="ECO:0000256" key="20">
    <source>
        <dbReference type="SAM" id="Phobius"/>
    </source>
</evidence>
<accession>A0A939IIH5</accession>
<dbReference type="InterPro" id="IPR050324">
    <property type="entry name" value="CDP-alcohol_PTase-I"/>
</dbReference>
<comment type="caution">
    <text evidence="21">The sequence shown here is derived from an EMBL/GenBank/DDBJ whole genome shotgun (WGS) entry which is preliminary data.</text>
</comment>
<evidence type="ECO:0000256" key="10">
    <source>
        <dbReference type="ARBA" id="ARBA00022679"/>
    </source>
</evidence>
<evidence type="ECO:0000256" key="2">
    <source>
        <dbReference type="ARBA" id="ARBA00004651"/>
    </source>
</evidence>
<evidence type="ECO:0000256" key="1">
    <source>
        <dbReference type="ARBA" id="ARBA00003973"/>
    </source>
</evidence>
<dbReference type="InterPro" id="IPR004570">
    <property type="entry name" value="Phosphatidylglycerol_P_synth"/>
</dbReference>
<dbReference type="InterPro" id="IPR000462">
    <property type="entry name" value="CDP-OH_P_trans"/>
</dbReference>
<comment type="pathway">
    <text evidence="4">Lipid metabolism.</text>
</comment>
<dbReference type="AlphaFoldDB" id="A0A939IIH5"/>
<comment type="function">
    <text evidence="1">This protein catalyzes the committed step to the synthesis of the acidic phospholipids.</text>
</comment>
<evidence type="ECO:0000256" key="18">
    <source>
        <dbReference type="NCBIfam" id="TIGR00560"/>
    </source>
</evidence>
<evidence type="ECO:0000313" key="21">
    <source>
        <dbReference type="EMBL" id="MBN7772558.1"/>
    </source>
</evidence>
<dbReference type="PANTHER" id="PTHR14269:SF62">
    <property type="entry name" value="CDP-DIACYLGLYCEROL--GLYCEROL-3-PHOSPHATE 3-PHOSPHATIDYLTRANSFERASE 1, CHLOROPLASTIC"/>
    <property type="match status" value="1"/>
</dbReference>
<keyword evidence="12 20" id="KW-1133">Transmembrane helix</keyword>
<dbReference type="RefSeq" id="WP_206581354.1">
    <property type="nucleotide sequence ID" value="NZ_JAFJZZ010000001.1"/>
</dbReference>
<keyword evidence="14 20" id="KW-0472">Membrane</keyword>
<dbReference type="NCBIfam" id="TIGR00560">
    <property type="entry name" value="pgsA"/>
    <property type="match status" value="1"/>
</dbReference>
<keyword evidence="13" id="KW-0443">Lipid metabolism</keyword>
<evidence type="ECO:0000256" key="6">
    <source>
        <dbReference type="ARBA" id="ARBA00013170"/>
    </source>
</evidence>
<dbReference type="InterPro" id="IPR043130">
    <property type="entry name" value="CDP-OH_PTrfase_TM_dom"/>
</dbReference>
<organism evidence="21 22">
    <name type="scientific">Clostridium aminobutyricum</name>
    <dbReference type="NCBI Taxonomy" id="33953"/>
    <lineage>
        <taxon>Bacteria</taxon>
        <taxon>Bacillati</taxon>
        <taxon>Bacillota</taxon>
        <taxon>Clostridia</taxon>
        <taxon>Eubacteriales</taxon>
        <taxon>Clostridiaceae</taxon>
        <taxon>Clostridium</taxon>
    </lineage>
</organism>
<keyword evidence="9" id="KW-0444">Lipid biosynthesis</keyword>
<evidence type="ECO:0000256" key="14">
    <source>
        <dbReference type="ARBA" id="ARBA00023136"/>
    </source>
</evidence>
<dbReference type="FunFam" id="1.20.120.1760:FF:000004">
    <property type="entry name" value="CDP-diacylglycerol--glycerol-3-phosphate 3-phosphatidyltransferase"/>
    <property type="match status" value="1"/>
</dbReference>
<dbReference type="EC" id="2.7.8.5" evidence="6 18"/>
<evidence type="ECO:0000256" key="7">
    <source>
        <dbReference type="ARBA" id="ARBA00014944"/>
    </source>
</evidence>
<dbReference type="Proteomes" id="UP000664545">
    <property type="component" value="Unassembled WGS sequence"/>
</dbReference>
<dbReference type="Pfam" id="PF01066">
    <property type="entry name" value="CDP-OH_P_transf"/>
    <property type="match status" value="1"/>
</dbReference>
<comment type="subcellular location">
    <subcellularLocation>
        <location evidence="2">Cell membrane</location>
        <topology evidence="2">Multi-pass membrane protein</topology>
    </subcellularLocation>
</comment>
<evidence type="ECO:0000256" key="5">
    <source>
        <dbReference type="ARBA" id="ARBA00010441"/>
    </source>
</evidence>
<sequence>MNLPNKLTVGRMIAVPIFIVVLMYGYYYAAAIIFVLASLTDMLDGQIARKYNLVTNFGKIMDPLADKLLVISALVCLVELGDVPAWMVIVVLAREFTVTGLRTVAASQGIVIAAGMSGKIKTVTQMIAVTLILLKNWPFEYLGIPVADIMLWISVIMTIYSGIEYIVQNKQVFSMKE</sequence>
<dbReference type="EMBL" id="JAFJZZ010000001">
    <property type="protein sequence ID" value="MBN7772558.1"/>
    <property type="molecule type" value="Genomic_DNA"/>
</dbReference>
<name>A0A939IIH5_CLOAM</name>
<comment type="catalytic activity">
    <reaction evidence="17">
        <text>a CDP-1,2-diacyl-sn-glycerol + sn-glycerol 3-phosphate = a 1,2-diacyl-sn-glycero-3-phospho-(1'-sn-glycero-3'-phosphate) + CMP + H(+)</text>
        <dbReference type="Rhea" id="RHEA:12593"/>
        <dbReference type="ChEBI" id="CHEBI:15378"/>
        <dbReference type="ChEBI" id="CHEBI:57597"/>
        <dbReference type="ChEBI" id="CHEBI:58332"/>
        <dbReference type="ChEBI" id="CHEBI:60110"/>
        <dbReference type="ChEBI" id="CHEBI:60377"/>
        <dbReference type="EC" id="2.7.8.5"/>
    </reaction>
</comment>
<keyword evidence="22" id="KW-1185">Reference proteome</keyword>
<comment type="similarity">
    <text evidence="5 19">Belongs to the CDP-alcohol phosphatidyltransferase class-I family.</text>
</comment>
<keyword evidence="10 19" id="KW-0808">Transferase</keyword>
<gene>
    <name evidence="21" type="primary">pgsA</name>
    <name evidence="21" type="ORF">JYB65_04215</name>
</gene>
<feature type="transmembrane region" description="Helical" evidence="20">
    <location>
        <begin position="149"/>
        <end position="167"/>
    </location>
</feature>
<evidence type="ECO:0000256" key="19">
    <source>
        <dbReference type="RuleBase" id="RU003750"/>
    </source>
</evidence>
<evidence type="ECO:0000256" key="16">
    <source>
        <dbReference type="ARBA" id="ARBA00023264"/>
    </source>
</evidence>
<evidence type="ECO:0000256" key="17">
    <source>
        <dbReference type="ARBA" id="ARBA00048586"/>
    </source>
</evidence>
<protein>
    <recommendedName>
        <fullName evidence="7 18">CDP-diacylglycerol--glycerol-3-phosphate 3-phosphatidyltransferase</fullName>
        <ecNumber evidence="6 18">2.7.8.5</ecNumber>
    </recommendedName>
</protein>
<keyword evidence="16" id="KW-1208">Phospholipid metabolism</keyword>
<proteinExistence type="inferred from homology"/>
<evidence type="ECO:0000256" key="8">
    <source>
        <dbReference type="ARBA" id="ARBA00022475"/>
    </source>
</evidence>